<dbReference type="Proteomes" id="UP000623129">
    <property type="component" value="Unassembled WGS sequence"/>
</dbReference>
<dbReference type="InterPro" id="IPR023213">
    <property type="entry name" value="CAT-like_dom_sf"/>
</dbReference>
<protein>
    <recommendedName>
        <fullName evidence="3">Phthiocerol/phthiodiolone dimycocerosyl transferase C-terminal domain-containing protein</fullName>
    </recommendedName>
</protein>
<evidence type="ECO:0000313" key="4">
    <source>
        <dbReference type="EMBL" id="KAF3332045.1"/>
    </source>
</evidence>
<accession>A0A833QRM3</accession>
<dbReference type="PANTHER" id="PTHR34375:SF2">
    <property type="entry name" value="GATA ZINC FINGER PROTEIN"/>
    <property type="match status" value="1"/>
</dbReference>
<dbReference type="Pfam" id="PF16911">
    <property type="entry name" value="PapA_C"/>
    <property type="match status" value="1"/>
</dbReference>
<keyword evidence="1" id="KW-0808">Transferase</keyword>
<dbReference type="PANTHER" id="PTHR34375">
    <property type="entry name" value="GATA ZINC FINGER PROTEIN-RELATED"/>
    <property type="match status" value="1"/>
</dbReference>
<keyword evidence="2" id="KW-0012">Acyltransferase</keyword>
<feature type="domain" description="Phthiocerol/phthiodiolone dimycocerosyl transferase C-terminal" evidence="3">
    <location>
        <begin position="231"/>
        <end position="341"/>
    </location>
</feature>
<sequence length="459" mass="50367">MEADTQTKTSAKADELEHVSRPVGGTEHSWCRSVPGGTGTTVLLLLLSKPIPVSFLQSALYTLQINHPILRSHLSFPQDSPPIFSIPPSPSFSINTKSLSSPFHSLLELELNENPWSDPNPDETVPVFFATIYESPKLDESVLALKFHTAACDRTSAASIVMELMDLMAREGTEGKGGIDEVAIKAGIEDLVPKKDTYKPFWTRGKDLLGYSLNGLRSCTLQFEDTDAVRRTEVIRLVFTKEETEILLSECKERGVKLCGAISGAALVVARSSKQLVAGQSETYSVVTLTDCRKSLEPPLDKHNTGFYYSAITNTHTITGGEGLWELAKRCHDSYSDSISNRKHLRDLSDLNYLMCKAIENPHLTTASSLRTALISVFEEPVLYNSCDVQTSLGVEDYVGCASTHGVGPSIGVFDTIRDGQLDCAFVYPAPLHSREQMKNIVNNIKSVLLEGCIHVDLD</sequence>
<dbReference type="InterPro" id="IPR031641">
    <property type="entry name" value="PapA_C"/>
</dbReference>
<dbReference type="OrthoDB" id="439993at2759"/>
<organism evidence="4 5">
    <name type="scientific">Carex littledalei</name>
    <dbReference type="NCBI Taxonomy" id="544730"/>
    <lineage>
        <taxon>Eukaryota</taxon>
        <taxon>Viridiplantae</taxon>
        <taxon>Streptophyta</taxon>
        <taxon>Embryophyta</taxon>
        <taxon>Tracheophyta</taxon>
        <taxon>Spermatophyta</taxon>
        <taxon>Magnoliopsida</taxon>
        <taxon>Liliopsida</taxon>
        <taxon>Poales</taxon>
        <taxon>Cyperaceae</taxon>
        <taxon>Cyperoideae</taxon>
        <taxon>Cariceae</taxon>
        <taxon>Carex</taxon>
        <taxon>Carex subgen. Euthyceras</taxon>
    </lineage>
</organism>
<name>A0A833QRM3_9POAL</name>
<dbReference type="Gene3D" id="3.30.559.10">
    <property type="entry name" value="Chloramphenicol acetyltransferase-like domain"/>
    <property type="match status" value="1"/>
</dbReference>
<dbReference type="SUPFAM" id="SSF52777">
    <property type="entry name" value="CoA-dependent acyltransferases"/>
    <property type="match status" value="2"/>
</dbReference>
<dbReference type="Gene3D" id="3.30.559.30">
    <property type="entry name" value="Nonribosomal peptide synthetase, condensation domain"/>
    <property type="match status" value="1"/>
</dbReference>
<evidence type="ECO:0000256" key="2">
    <source>
        <dbReference type="ARBA" id="ARBA00023315"/>
    </source>
</evidence>
<keyword evidence="5" id="KW-1185">Reference proteome</keyword>
<gene>
    <name evidence="4" type="ORF">FCM35_KLT03451</name>
</gene>
<dbReference type="EMBL" id="SWLB01000012">
    <property type="protein sequence ID" value="KAF3332045.1"/>
    <property type="molecule type" value="Genomic_DNA"/>
</dbReference>
<evidence type="ECO:0000313" key="5">
    <source>
        <dbReference type="Proteomes" id="UP000623129"/>
    </source>
</evidence>
<comment type="caution">
    <text evidence="4">The sequence shown here is derived from an EMBL/GenBank/DDBJ whole genome shotgun (WGS) entry which is preliminary data.</text>
</comment>
<proteinExistence type="predicted"/>
<reference evidence="4" key="1">
    <citation type="submission" date="2020-01" db="EMBL/GenBank/DDBJ databases">
        <title>Genome sequence of Kobresia littledalei, the first chromosome-level genome in the family Cyperaceae.</title>
        <authorList>
            <person name="Qu G."/>
        </authorList>
    </citation>
    <scope>NUCLEOTIDE SEQUENCE</scope>
    <source>
        <strain evidence="4">C.B.Clarke</strain>
        <tissue evidence="4">Leaf</tissue>
    </source>
</reference>
<evidence type="ECO:0000259" key="3">
    <source>
        <dbReference type="Pfam" id="PF16911"/>
    </source>
</evidence>
<dbReference type="AlphaFoldDB" id="A0A833QRM3"/>
<dbReference type="GO" id="GO:0016746">
    <property type="term" value="F:acyltransferase activity"/>
    <property type="evidence" value="ECO:0007669"/>
    <property type="project" value="UniProtKB-KW"/>
</dbReference>
<evidence type="ECO:0000256" key="1">
    <source>
        <dbReference type="ARBA" id="ARBA00022679"/>
    </source>
</evidence>